<sequence length="180" mass="21104">MSRFPVGDGYAEDDTEGGKQKKQPWSLEEQLALARYMREDDAMMVAAQPRQKRQRRSMRNDWGARRMKEEGYHRLAEDVRKKWVDLQNKYREIKDKYGGSGKPTFWDMPQEDKKREGLTFLFEEELWDEMVWVQAKRSTMCDNTMESSTLPGRDSGGFGQGNLRQHPSGRFGKQQEVSPD</sequence>
<name>A0A388M5P3_CHABU</name>
<organism evidence="3 4">
    <name type="scientific">Chara braunii</name>
    <name type="common">Braun's stonewort</name>
    <dbReference type="NCBI Taxonomy" id="69332"/>
    <lineage>
        <taxon>Eukaryota</taxon>
        <taxon>Viridiplantae</taxon>
        <taxon>Streptophyta</taxon>
        <taxon>Charophyceae</taxon>
        <taxon>Charales</taxon>
        <taxon>Characeae</taxon>
        <taxon>Chara</taxon>
    </lineage>
</organism>
<feature type="region of interest" description="Disordered" evidence="1">
    <location>
        <begin position="1"/>
        <end position="25"/>
    </location>
</feature>
<feature type="domain" description="Myb/SANT-like DNA-binding" evidence="2">
    <location>
        <begin position="23"/>
        <end position="104"/>
    </location>
</feature>
<feature type="region of interest" description="Disordered" evidence="1">
    <location>
        <begin position="142"/>
        <end position="180"/>
    </location>
</feature>
<dbReference type="PANTHER" id="PTHR33492">
    <property type="entry name" value="OSJNBA0043A12.37 PROTEIN-RELATED"/>
    <property type="match status" value="1"/>
</dbReference>
<feature type="region of interest" description="Disordered" evidence="1">
    <location>
        <begin position="44"/>
        <end position="64"/>
    </location>
</feature>
<gene>
    <name evidence="3" type="ORF">CBR_g49708</name>
</gene>
<evidence type="ECO:0000259" key="2">
    <source>
        <dbReference type="Pfam" id="PF13837"/>
    </source>
</evidence>
<keyword evidence="4" id="KW-1185">Reference proteome</keyword>
<accession>A0A388M5P3</accession>
<dbReference type="Pfam" id="PF13837">
    <property type="entry name" value="Myb_DNA-bind_4"/>
    <property type="match status" value="1"/>
</dbReference>
<reference evidence="3 4" key="1">
    <citation type="journal article" date="2018" name="Cell">
        <title>The Chara Genome: Secondary Complexity and Implications for Plant Terrestrialization.</title>
        <authorList>
            <person name="Nishiyama T."/>
            <person name="Sakayama H."/>
            <person name="Vries J.D."/>
            <person name="Buschmann H."/>
            <person name="Saint-Marcoux D."/>
            <person name="Ullrich K.K."/>
            <person name="Haas F.B."/>
            <person name="Vanderstraeten L."/>
            <person name="Becker D."/>
            <person name="Lang D."/>
            <person name="Vosolsobe S."/>
            <person name="Rombauts S."/>
            <person name="Wilhelmsson P.K.I."/>
            <person name="Janitza P."/>
            <person name="Kern R."/>
            <person name="Heyl A."/>
            <person name="Rumpler F."/>
            <person name="Villalobos L.I.A.C."/>
            <person name="Clay J.M."/>
            <person name="Skokan R."/>
            <person name="Toyoda A."/>
            <person name="Suzuki Y."/>
            <person name="Kagoshima H."/>
            <person name="Schijlen E."/>
            <person name="Tajeshwar N."/>
            <person name="Catarino B."/>
            <person name="Hetherington A.J."/>
            <person name="Saltykova A."/>
            <person name="Bonnot C."/>
            <person name="Breuninger H."/>
            <person name="Symeonidi A."/>
            <person name="Radhakrishnan G.V."/>
            <person name="Van Nieuwerburgh F."/>
            <person name="Deforce D."/>
            <person name="Chang C."/>
            <person name="Karol K.G."/>
            <person name="Hedrich R."/>
            <person name="Ulvskov P."/>
            <person name="Glockner G."/>
            <person name="Delwiche C.F."/>
            <person name="Petrasek J."/>
            <person name="Van de Peer Y."/>
            <person name="Friml J."/>
            <person name="Beilby M."/>
            <person name="Dolan L."/>
            <person name="Kohara Y."/>
            <person name="Sugano S."/>
            <person name="Fujiyama A."/>
            <person name="Delaux P.-M."/>
            <person name="Quint M."/>
            <person name="TheiBen G."/>
            <person name="Hagemann M."/>
            <person name="Harholt J."/>
            <person name="Dunand C."/>
            <person name="Zachgo S."/>
            <person name="Langdale J."/>
            <person name="Maumus F."/>
            <person name="Straeten D.V.D."/>
            <person name="Gould S.B."/>
            <person name="Rensing S.A."/>
        </authorList>
    </citation>
    <scope>NUCLEOTIDE SEQUENCE [LARGE SCALE GENOMIC DNA]</scope>
    <source>
        <strain evidence="3 4">S276</strain>
    </source>
</reference>
<dbReference type="OrthoDB" id="1865198at2759"/>
<dbReference type="Proteomes" id="UP000265515">
    <property type="component" value="Unassembled WGS sequence"/>
</dbReference>
<dbReference type="Gramene" id="GBG89860">
    <property type="protein sequence ID" value="GBG89860"/>
    <property type="gene ID" value="CBR_g49708"/>
</dbReference>
<evidence type="ECO:0000313" key="4">
    <source>
        <dbReference type="Proteomes" id="UP000265515"/>
    </source>
</evidence>
<evidence type="ECO:0000256" key="1">
    <source>
        <dbReference type="SAM" id="MobiDB-lite"/>
    </source>
</evidence>
<dbReference type="AlphaFoldDB" id="A0A388M5P3"/>
<dbReference type="EMBL" id="BFEA01000767">
    <property type="protein sequence ID" value="GBG89860.1"/>
    <property type="molecule type" value="Genomic_DNA"/>
</dbReference>
<comment type="caution">
    <text evidence="3">The sequence shown here is derived from an EMBL/GenBank/DDBJ whole genome shotgun (WGS) entry which is preliminary data.</text>
</comment>
<dbReference type="PANTHER" id="PTHR33492:SF11">
    <property type="entry name" value="OS04G0670900 PROTEIN"/>
    <property type="match status" value="1"/>
</dbReference>
<proteinExistence type="predicted"/>
<protein>
    <recommendedName>
        <fullName evidence="2">Myb/SANT-like DNA-binding domain-containing protein</fullName>
    </recommendedName>
</protein>
<evidence type="ECO:0000313" key="3">
    <source>
        <dbReference type="EMBL" id="GBG89860.1"/>
    </source>
</evidence>
<dbReference type="InterPro" id="IPR044822">
    <property type="entry name" value="Myb_DNA-bind_4"/>
</dbReference>